<evidence type="ECO:0000256" key="6">
    <source>
        <dbReference type="ARBA" id="ARBA00023273"/>
    </source>
</evidence>
<feature type="domain" description="IFT140 second beta-propeller" evidence="9">
    <location>
        <begin position="662"/>
        <end position="748"/>
    </location>
</feature>
<dbReference type="SMART" id="SM00320">
    <property type="entry name" value="WD40"/>
    <property type="match status" value="3"/>
</dbReference>
<evidence type="ECO:0008006" key="13">
    <source>
        <dbReference type="Google" id="ProtNLM"/>
    </source>
</evidence>
<dbReference type="GO" id="GO:0030991">
    <property type="term" value="C:intraciliary transport particle A"/>
    <property type="evidence" value="ECO:0007669"/>
    <property type="project" value="TreeGrafter"/>
</dbReference>
<keyword evidence="4" id="KW-0802">TPR repeat</keyword>
<dbReference type="Pfam" id="PF23383">
    <property type="entry name" value="Beta-prop_IFT140_1st"/>
    <property type="match status" value="1"/>
</dbReference>
<dbReference type="InterPro" id="IPR001680">
    <property type="entry name" value="WD40_rpt"/>
</dbReference>
<evidence type="ECO:0000259" key="8">
    <source>
        <dbReference type="Pfam" id="PF23383"/>
    </source>
</evidence>
<dbReference type="GO" id="GO:0035721">
    <property type="term" value="P:intraciliary retrograde transport"/>
    <property type="evidence" value="ECO:0007669"/>
    <property type="project" value="TreeGrafter"/>
</dbReference>
<feature type="compositionally biased region" description="Polar residues" evidence="7">
    <location>
        <begin position="1"/>
        <end position="13"/>
    </location>
</feature>
<dbReference type="InterPro" id="IPR011990">
    <property type="entry name" value="TPR-like_helical_dom_sf"/>
</dbReference>
<keyword evidence="2" id="KW-0853">WD repeat</keyword>
<dbReference type="PANTHER" id="PTHR15722">
    <property type="entry name" value="IFT140/172-RELATED"/>
    <property type="match status" value="1"/>
</dbReference>
<feature type="region of interest" description="Disordered" evidence="7">
    <location>
        <begin position="1"/>
        <end position="48"/>
    </location>
</feature>
<dbReference type="Gene3D" id="2.130.10.10">
    <property type="entry name" value="YVTN repeat-like/Quinoprotein amine dehydrogenase"/>
    <property type="match status" value="3"/>
</dbReference>
<keyword evidence="6" id="KW-0966">Cell projection</keyword>
<feature type="region of interest" description="Disordered" evidence="7">
    <location>
        <begin position="1432"/>
        <end position="1460"/>
    </location>
</feature>
<evidence type="ECO:0000256" key="2">
    <source>
        <dbReference type="ARBA" id="ARBA00022574"/>
    </source>
</evidence>
<evidence type="ECO:0000313" key="12">
    <source>
        <dbReference type="EMBL" id="CAD9079298.1"/>
    </source>
</evidence>
<evidence type="ECO:0000259" key="11">
    <source>
        <dbReference type="Pfam" id="PF24762"/>
    </source>
</evidence>
<dbReference type="InterPro" id="IPR056154">
    <property type="entry name" value="Beta-prop_IFT140_1st"/>
</dbReference>
<dbReference type="EMBL" id="HBGD01003065">
    <property type="protein sequence ID" value="CAD9079298.1"/>
    <property type="molecule type" value="Transcribed_RNA"/>
</dbReference>
<dbReference type="SUPFAM" id="SSF50978">
    <property type="entry name" value="WD40 repeat-like"/>
    <property type="match status" value="1"/>
</dbReference>
<dbReference type="FunFam" id="1.25.40.470:FF:000015">
    <property type="entry name" value="Intraflagellar transport particle protein 140"/>
    <property type="match status" value="1"/>
</dbReference>
<dbReference type="InterPro" id="IPR036322">
    <property type="entry name" value="WD40_repeat_dom_sf"/>
</dbReference>
<proteinExistence type="predicted"/>
<evidence type="ECO:0000256" key="3">
    <source>
        <dbReference type="ARBA" id="ARBA00022737"/>
    </source>
</evidence>
<evidence type="ECO:0000256" key="4">
    <source>
        <dbReference type="ARBA" id="ARBA00022803"/>
    </source>
</evidence>
<keyword evidence="5" id="KW-0969">Cilium</keyword>
<dbReference type="SUPFAM" id="SSF48452">
    <property type="entry name" value="TPR-like"/>
    <property type="match status" value="1"/>
</dbReference>
<dbReference type="PANTHER" id="PTHR15722:SF7">
    <property type="entry name" value="INTRAFLAGELLAR TRANSPORT PROTEIN 140 HOMOLOG"/>
    <property type="match status" value="1"/>
</dbReference>
<dbReference type="Pfam" id="PF23385">
    <property type="entry name" value="Beta-prop_IFT140_2nd"/>
    <property type="match status" value="2"/>
</dbReference>
<dbReference type="Pfam" id="PF24760">
    <property type="entry name" value="TPR_IF140_C"/>
    <property type="match status" value="1"/>
</dbReference>
<dbReference type="InterPro" id="IPR056156">
    <property type="entry name" value="TPR_IF140_C"/>
</dbReference>
<sequence length="1471" mass="166124">MFVTQKKCQSLVSAPNAPPCPSHSHFPSPSSTTMSSLPTSPSSARTHPQYTSLPCLSPFKSSPSLSQWHSILPQLAIATPNGVVTVYDGETGEKVDASMSRTQNACALSWHGERGILVAGWKDGALLVYNQDDQDKKTREIQPETGAPITCIKWCPDGQRFIACDANSTVSIWRLARGDKCEKIQEYKAQEPIEFIDFKATNIALKNESEQHGESAADDGASQPGTPAADEYASTNDWIFFLAGNEGMVYVADDVGHMRVAFNMKSPIAAFLHYEEKNTFVTLTYKSVLALYEVDDDLKIKQSMRSKINVSTGGNCPDLKALWVGRGVMATCANETLIRVWNLDTDDSYQLTTNEIRDPIVNIAFNPRKRVISGVTTTGIIYSWQFVGSESDPQGDEDWELYSTFTAERPTVSFLQWGPGESLLSYCTDEGAMILHETTLKRKMRGQMVAIQTSTNQLNIERVLDSSSQQSATSRGALPVKAGISIRDLDLSNTHVALSNGKQVEIYVLKEGIQSFTAKDPINVSASAIGVHRENLFVCTMNRLEVYNFNGTKKQTITFSQTEGDPACIDICEDYIAVGTTNSHLKLFQMTGRETRPIGVAKKLFEDSKRRITSVCVNCTGQKVSILSKDVHKSGIQQPSTFLTVFDINLNKVDEHNFAQYGRYPVSHFWDEIEPKMISVEAKRFSSMNKKDTGGLVALNVDGGVAVEIFSLFSTPDDGVLKQDSFPLDRKLACLVGTKVPSLYFVAKEEDTAQSMIQRKSMRDFEGINVQDNETRDALLHFSYFLTIGSMEEAYKAVKTIKDTNVWHNMAQMCVKTKKMDVAEICLSNMQNARASKALREAKREPEIEAQIAMLAIQLGMIEEAEKLYKTCGRFDLLSNLYQSMGDWDQALSTCQKHDRIHLKTMHYQYARYLEQIGEFQDAIRHYELSKNHKYEIPRMLFDAEKIQLLHQYIQQHNDSDLQKWWAQYCEGNGDYESAFNYYVKAKDYFSLVRMNCFMKQFDQAAEIVKASGDRSSAFHLARQLESAGQFDEAIKYYKVARRFRHAIGVAMQRDMPQEAWNIAIEAPANVKVEAAHYFEEKNMKDKAVLLYQKGGYVSKAIDLCFKSELFDVLLQIADSLDENADPSILIRCGDFFAKHHKYEKAVMMYINAQEVERALEICQRHNVIISEDMANKMTPPKTENPEQQNNRDRRLLQIAQATEAQGSYQIATKLYVQAGDKAKAMRVLIKSGDTQKIIYFAVLSRKKDLYILAANYLQTLEWHNNSELTSSISSFYKKAKSWDKLALFYEACSQVEIDEYRDYEKALDALKDSLKYLNKVPRVVRSKVEELKSKIASIERFLAVQKADRSDSESMEQICRELLRDAEYTEAVRIGDIYALLVENYHSAGEKQKAYQIILEMKDQKIELGYYLGHSLLKDISQSLGVPLSELEDAPRGSPGVDAPADPMYDPTQMLDEDTSFQEEFLDEDL</sequence>
<evidence type="ECO:0000256" key="1">
    <source>
        <dbReference type="ARBA" id="ARBA00004138"/>
    </source>
</evidence>
<dbReference type="Gene3D" id="1.25.40.10">
    <property type="entry name" value="Tetratricopeptide repeat domain"/>
    <property type="match status" value="1"/>
</dbReference>
<evidence type="ECO:0000259" key="10">
    <source>
        <dbReference type="Pfam" id="PF24760"/>
    </source>
</evidence>
<feature type="domain" description="IFT140 first beta-propeller" evidence="8">
    <location>
        <begin position="61"/>
        <end position="437"/>
    </location>
</feature>
<dbReference type="InterPro" id="IPR015943">
    <property type="entry name" value="WD40/YVTN_repeat-like_dom_sf"/>
</dbReference>
<feature type="compositionally biased region" description="Low complexity" evidence="7">
    <location>
        <begin position="22"/>
        <end position="43"/>
    </location>
</feature>
<dbReference type="Gene3D" id="1.25.40.470">
    <property type="match status" value="2"/>
</dbReference>
<feature type="domain" description="IFT140 second beta-propeller" evidence="9">
    <location>
        <begin position="447"/>
        <end position="660"/>
    </location>
</feature>
<accession>A0A7S1KMX1</accession>
<comment type="subcellular location">
    <subcellularLocation>
        <location evidence="1">Cell projection</location>
        <location evidence="1">Cilium</location>
    </subcellularLocation>
</comment>
<reference evidence="12" key="1">
    <citation type="submission" date="2021-01" db="EMBL/GenBank/DDBJ databases">
        <authorList>
            <person name="Corre E."/>
            <person name="Pelletier E."/>
            <person name="Niang G."/>
            <person name="Scheremetjew M."/>
            <person name="Finn R."/>
            <person name="Kale V."/>
            <person name="Holt S."/>
            <person name="Cochrane G."/>
            <person name="Meng A."/>
            <person name="Brown T."/>
            <person name="Cohen L."/>
        </authorList>
    </citation>
    <scope>NUCLEOTIDE SEQUENCE</scope>
    <source>
        <strain evidence="12">WS</strain>
    </source>
</reference>
<dbReference type="InterPro" id="IPR056155">
    <property type="entry name" value="Beta-prop_IFT140_2nd"/>
</dbReference>
<protein>
    <recommendedName>
        <fullName evidence="13">Intraflagellar transport protein 140 homolog</fullName>
    </recommendedName>
</protein>
<evidence type="ECO:0000259" key="9">
    <source>
        <dbReference type="Pfam" id="PF23385"/>
    </source>
</evidence>
<keyword evidence="3" id="KW-0677">Repeat</keyword>
<dbReference type="InterPro" id="IPR056168">
    <property type="entry name" value="TPR_IF140/IFT172/WDR19"/>
</dbReference>
<organism evidence="12">
    <name type="scientific">Percolomonas cosmopolitus</name>
    <dbReference type="NCBI Taxonomy" id="63605"/>
    <lineage>
        <taxon>Eukaryota</taxon>
        <taxon>Discoba</taxon>
        <taxon>Heterolobosea</taxon>
        <taxon>Tetramitia</taxon>
        <taxon>Eutetramitia</taxon>
        <taxon>Percolomonadidae</taxon>
        <taxon>Percolomonas</taxon>
    </lineage>
</organism>
<feature type="domain" description="IF140 C-terminal TPR" evidence="10">
    <location>
        <begin position="1284"/>
        <end position="1403"/>
    </location>
</feature>
<dbReference type="GO" id="GO:0036064">
    <property type="term" value="C:ciliary basal body"/>
    <property type="evidence" value="ECO:0007669"/>
    <property type="project" value="TreeGrafter"/>
</dbReference>
<dbReference type="GO" id="GO:0005930">
    <property type="term" value="C:axoneme"/>
    <property type="evidence" value="ECO:0007669"/>
    <property type="project" value="TreeGrafter"/>
</dbReference>
<dbReference type="Pfam" id="PF24762">
    <property type="entry name" value="TPR_IF140-IFT172"/>
    <property type="match status" value="1"/>
</dbReference>
<evidence type="ECO:0000256" key="5">
    <source>
        <dbReference type="ARBA" id="ARBA00023069"/>
    </source>
</evidence>
<feature type="region of interest" description="Disordered" evidence="7">
    <location>
        <begin position="209"/>
        <end position="228"/>
    </location>
</feature>
<feature type="domain" description="IF140/IFT172/WDR19 TPR" evidence="11">
    <location>
        <begin position="789"/>
        <end position="1276"/>
    </location>
</feature>
<evidence type="ECO:0000256" key="7">
    <source>
        <dbReference type="SAM" id="MobiDB-lite"/>
    </source>
</evidence>
<name>A0A7S1KMX1_9EUKA</name>
<gene>
    <name evidence="12" type="ORF">PCOS0759_LOCUS2530</name>
</gene>